<evidence type="ECO:0000256" key="2">
    <source>
        <dbReference type="ARBA" id="ARBA00022692"/>
    </source>
</evidence>
<keyword evidence="4 5" id="KW-0472">Membrane</keyword>
<evidence type="ECO:0000256" key="3">
    <source>
        <dbReference type="ARBA" id="ARBA00022989"/>
    </source>
</evidence>
<dbReference type="PANTHER" id="PTHR36926:SF1">
    <property type="entry name" value="COLICIN V PRODUCTION PROTEIN"/>
    <property type="match status" value="1"/>
</dbReference>
<reference evidence="6" key="1">
    <citation type="submission" date="2022-06" db="EMBL/GenBank/DDBJ databases">
        <title>New Polynucleobacter species.</title>
        <authorList>
            <person name="Hahn M.W."/>
        </authorList>
    </citation>
    <scope>NUCLEOTIDE SEQUENCE</scope>
    <source>
        <strain evidence="6">UK-FUSCHL-C3</strain>
    </source>
</reference>
<feature type="transmembrane region" description="Helical" evidence="5">
    <location>
        <begin position="113"/>
        <end position="133"/>
    </location>
</feature>
<feature type="transmembrane region" description="Helical" evidence="5">
    <location>
        <begin position="12"/>
        <end position="30"/>
    </location>
</feature>
<dbReference type="AlphaFoldDB" id="A0AAU8A5K6"/>
<sequence length="184" mass="19982">MMEQLSAIHLTTLDYFAFGILVISAAVGVWRGLFREVIALASWFIAAWLSYHYCDYLASEWLSAFIPNATARLASAFLLIFVIVLISLGLLARALQKVLSSAGLTLVDRFFGLVFGFARGIVVLVVLATLGALTGAQQTQAWQAAAIRPTLEKGTGLIRSWLPESWAKQLNAISMTDSTRSPGS</sequence>
<protein>
    <submittedName>
        <fullName evidence="6">CvpA family protein</fullName>
    </submittedName>
</protein>
<gene>
    <name evidence="6" type="ORF">NKE59_04200</name>
</gene>
<evidence type="ECO:0000256" key="5">
    <source>
        <dbReference type="SAM" id="Phobius"/>
    </source>
</evidence>
<dbReference type="PANTHER" id="PTHR36926">
    <property type="entry name" value="COLICIN V PRODUCTION PROTEIN"/>
    <property type="match status" value="1"/>
</dbReference>
<keyword evidence="2 5" id="KW-0812">Transmembrane</keyword>
<evidence type="ECO:0000313" key="6">
    <source>
        <dbReference type="EMBL" id="XCC58492.1"/>
    </source>
</evidence>
<evidence type="ECO:0000256" key="1">
    <source>
        <dbReference type="ARBA" id="ARBA00004141"/>
    </source>
</evidence>
<organism evidence="6">
    <name type="scientific">Polynucleobacter sp. UK-FUSCHL-C3</name>
    <dbReference type="NCBI Taxonomy" id="2955208"/>
    <lineage>
        <taxon>Bacteria</taxon>
        <taxon>Pseudomonadati</taxon>
        <taxon>Pseudomonadota</taxon>
        <taxon>Betaproteobacteria</taxon>
        <taxon>Burkholderiales</taxon>
        <taxon>Burkholderiaceae</taxon>
        <taxon>Polynucleobacter</taxon>
    </lineage>
</organism>
<feature type="transmembrane region" description="Helical" evidence="5">
    <location>
        <begin position="73"/>
        <end position="92"/>
    </location>
</feature>
<dbReference type="EMBL" id="CP099959">
    <property type="protein sequence ID" value="XCC58492.1"/>
    <property type="molecule type" value="Genomic_DNA"/>
</dbReference>
<keyword evidence="3 5" id="KW-1133">Transmembrane helix</keyword>
<proteinExistence type="predicted"/>
<dbReference type="GO" id="GO:0016020">
    <property type="term" value="C:membrane"/>
    <property type="evidence" value="ECO:0007669"/>
    <property type="project" value="UniProtKB-SubCell"/>
</dbReference>
<evidence type="ECO:0000256" key="4">
    <source>
        <dbReference type="ARBA" id="ARBA00023136"/>
    </source>
</evidence>
<dbReference type="Pfam" id="PF02674">
    <property type="entry name" value="Colicin_V"/>
    <property type="match status" value="1"/>
</dbReference>
<comment type="subcellular location">
    <subcellularLocation>
        <location evidence="1">Membrane</location>
        <topology evidence="1">Multi-pass membrane protein</topology>
    </subcellularLocation>
</comment>
<dbReference type="InterPro" id="IPR052719">
    <property type="entry name" value="CvpA-like"/>
</dbReference>
<name>A0AAU8A5K6_9BURK</name>
<dbReference type="RefSeq" id="WP_353439743.1">
    <property type="nucleotide sequence ID" value="NZ_CP099959.1"/>
</dbReference>
<accession>A0AAU8A5K6</accession>
<dbReference type="GO" id="GO:0009403">
    <property type="term" value="P:toxin biosynthetic process"/>
    <property type="evidence" value="ECO:0007669"/>
    <property type="project" value="InterPro"/>
</dbReference>
<dbReference type="InterPro" id="IPR003825">
    <property type="entry name" value="Colicin-V_CvpA"/>
</dbReference>